<dbReference type="InterPro" id="IPR003423">
    <property type="entry name" value="OMP_efflux"/>
</dbReference>
<dbReference type="AlphaFoldDB" id="A0A6M3ZXX2"/>
<dbReference type="Proteomes" id="UP000501648">
    <property type="component" value="Chromosome"/>
</dbReference>
<gene>
    <name evidence="3" type="ORF">C798_25445</name>
</gene>
<dbReference type="PANTHER" id="PTHR30203:SF24">
    <property type="entry name" value="BLR4935 PROTEIN"/>
    <property type="match status" value="1"/>
</dbReference>
<comment type="similarity">
    <text evidence="1">Belongs to the outer membrane factor (OMF) (TC 1.B.17) family.</text>
</comment>
<dbReference type="EMBL" id="CP008956">
    <property type="protein sequence ID" value="QJQ03458.1"/>
    <property type="molecule type" value="Genomic_DNA"/>
</dbReference>
<evidence type="ECO:0000313" key="3">
    <source>
        <dbReference type="EMBL" id="QJQ03458.1"/>
    </source>
</evidence>
<proteinExistence type="inferred from homology"/>
<evidence type="ECO:0000313" key="4">
    <source>
        <dbReference type="Proteomes" id="UP000501648"/>
    </source>
</evidence>
<organism evidence="3 4">
    <name type="scientific">Herbaspirillum rubrisubalbicans Os34</name>
    <dbReference type="NCBI Taxonomy" id="1235827"/>
    <lineage>
        <taxon>Bacteria</taxon>
        <taxon>Pseudomonadati</taxon>
        <taxon>Pseudomonadota</taxon>
        <taxon>Betaproteobacteria</taxon>
        <taxon>Burkholderiales</taxon>
        <taxon>Oxalobacteraceae</taxon>
        <taxon>Herbaspirillum</taxon>
    </lineage>
</organism>
<protein>
    <submittedName>
        <fullName evidence="3">TolC family protein</fullName>
    </submittedName>
</protein>
<name>A0A6M3ZXX2_9BURK</name>
<keyword evidence="2" id="KW-0732">Signal</keyword>
<sequence>MYRHSFLLGLALLAAGSSQAQSNAPATTQYNPPATASAFDKETRLLSLPAAISLAFDQNKTLAAARKEIEAVEATILQAGARPNPEFSALLEDVRKSSRTTTYQITQPIELGGKRSARIDAAQRARDMALLDYAAKRTEIRAGVVAAYYDVMVATERQRLASELLGLANTSAQMTGRRVMAGKISPVEQTKAQVAQSTAQLELNEANSDLTVAQKKLATFWGSVDNGFELTERGVESLPPLPAIAQLTEKVATGPAVRLAQLEVERRRALASIETSKRTPDVSLTLGNKRDESNARNMWVVGFSVPIPVFDSNKGNELEALKRVDIARDTLSVTEVQMQSEAAQSFERLRNAREEATALRDEIVPAAQSAYQAARTGFELGKFGYLDVLDAQRTYFQAKAQYWKALSTAFQAAADLDRLAGIETSPAE</sequence>
<dbReference type="PANTHER" id="PTHR30203">
    <property type="entry name" value="OUTER MEMBRANE CATION EFFLUX PROTEIN"/>
    <property type="match status" value="1"/>
</dbReference>
<dbReference type="SUPFAM" id="SSF56954">
    <property type="entry name" value="Outer membrane efflux proteins (OEP)"/>
    <property type="match status" value="1"/>
</dbReference>
<dbReference type="Gene3D" id="1.20.1600.10">
    <property type="entry name" value="Outer membrane efflux proteins (OEP)"/>
    <property type="match status" value="1"/>
</dbReference>
<dbReference type="InterPro" id="IPR010131">
    <property type="entry name" value="MdtP/NodT-like"/>
</dbReference>
<reference evidence="3 4" key="1">
    <citation type="journal article" date="2012" name="J. Bacteriol.">
        <title>Genome sequence of the pathogenic Herbaspirillum seropedicae strain Os34, isolated from rice roots.</title>
        <authorList>
            <person name="Ye W."/>
            <person name="Ye S."/>
            <person name="Liu J."/>
            <person name="Chang S."/>
            <person name="Chen M."/>
            <person name="Zhu B."/>
            <person name="Guo L."/>
            <person name="An Q."/>
        </authorList>
    </citation>
    <scope>NUCLEOTIDE SEQUENCE [LARGE SCALE GENOMIC DNA]</scope>
    <source>
        <strain evidence="3 4">Os34</strain>
    </source>
</reference>
<evidence type="ECO:0000256" key="1">
    <source>
        <dbReference type="ARBA" id="ARBA00007613"/>
    </source>
</evidence>
<dbReference type="GO" id="GO:0015562">
    <property type="term" value="F:efflux transmembrane transporter activity"/>
    <property type="evidence" value="ECO:0007669"/>
    <property type="project" value="InterPro"/>
</dbReference>
<dbReference type="Pfam" id="PF02321">
    <property type="entry name" value="OEP"/>
    <property type="match status" value="2"/>
</dbReference>
<feature type="signal peptide" evidence="2">
    <location>
        <begin position="1"/>
        <end position="20"/>
    </location>
</feature>
<accession>A0A6M3ZXX2</accession>
<dbReference type="RefSeq" id="WP_017449874.1">
    <property type="nucleotide sequence ID" value="NZ_CP008956.1"/>
</dbReference>
<feature type="chain" id="PRO_5026967688" evidence="2">
    <location>
        <begin position="21"/>
        <end position="428"/>
    </location>
</feature>
<evidence type="ECO:0000256" key="2">
    <source>
        <dbReference type="SAM" id="SignalP"/>
    </source>
</evidence>